<keyword evidence="11" id="KW-1185">Reference proteome</keyword>
<keyword evidence="7" id="KW-0233">DNA recombination</keyword>
<dbReference type="InterPro" id="IPR004843">
    <property type="entry name" value="Calcineurin-like_PHP"/>
</dbReference>
<evidence type="ECO:0000256" key="6">
    <source>
        <dbReference type="ARBA" id="ARBA00022839"/>
    </source>
</evidence>
<dbReference type="InterPro" id="IPR050535">
    <property type="entry name" value="DNA_Repair-Maintenance_Comp"/>
</dbReference>
<comment type="function">
    <text evidence="7">SbcCD cleaves DNA hairpin structures. These structures can inhibit DNA replication and are intermediates in certain DNA recombination reactions. The complex acts as a 3'-&gt;5' double strand exonuclease that can open hairpins. It also has a 5' single-strand endonuclease activity.</text>
</comment>
<comment type="similarity">
    <text evidence="1 7">Belongs to the SbcD family.</text>
</comment>
<proteinExistence type="inferred from homology"/>
<evidence type="ECO:0000256" key="5">
    <source>
        <dbReference type="ARBA" id="ARBA00022801"/>
    </source>
</evidence>
<evidence type="ECO:0000256" key="2">
    <source>
        <dbReference type="ARBA" id="ARBA00011322"/>
    </source>
</evidence>
<comment type="caution">
    <text evidence="10">The sequence shown here is derived from an EMBL/GenBank/DDBJ whole genome shotgun (WGS) entry which is preliminary data.</text>
</comment>
<dbReference type="Pfam" id="PF12320">
    <property type="entry name" value="SbcD_C"/>
    <property type="match status" value="1"/>
</dbReference>
<comment type="subunit">
    <text evidence="2 7">Heterodimer of SbcC and SbcD.</text>
</comment>
<evidence type="ECO:0000256" key="1">
    <source>
        <dbReference type="ARBA" id="ARBA00010555"/>
    </source>
</evidence>
<evidence type="ECO:0000259" key="9">
    <source>
        <dbReference type="Pfam" id="PF12320"/>
    </source>
</evidence>
<dbReference type="GO" id="GO:0006260">
    <property type="term" value="P:DNA replication"/>
    <property type="evidence" value="ECO:0007669"/>
    <property type="project" value="UniProtKB-KW"/>
</dbReference>
<dbReference type="Pfam" id="PF00149">
    <property type="entry name" value="Metallophos"/>
    <property type="match status" value="1"/>
</dbReference>
<sequence length="418" mass="46681">MKIIHTSDWHIGHSLYGRKRYEEFEAFLGWLAGLIESERVDVLLVAGDVFDSSAPSHRSQELYYRFLYKVARSDCRHVVITGGNHDSPSFLNAPREVLRALDVHVVGSVSEEPESGEADCPEVLVLSDGGGRAELIVCAVPYLRDRDVRRVEAGESFQDKQIKLVEGIGARYQRVCRGALQIRDRFGADIPIVAMGHLFTAGGRCVDGDGVRQIYVGSLAHVGWDVFPACIDYLALGHLHVPQMVGSSQTRRYCGSPLSMGFGSAMQENYVLSVEIDAHSPPRVTPVPVPKFQALQSISGNWRDISRCIEQLKAANSNAWLEIVYDGDEVIGDLRQRLERAVAETDLEVLRIKNNRVMERVIKRMSVDETLDNLDDSDVFNRCLEAHNISQEQRQDLLATYREAVLATREDTPDGSTE</sequence>
<evidence type="ECO:0000313" key="10">
    <source>
        <dbReference type="EMBL" id="KJU85120.1"/>
    </source>
</evidence>
<keyword evidence="6 7" id="KW-0269">Exonuclease</keyword>
<dbReference type="GO" id="GO:0004519">
    <property type="term" value="F:endonuclease activity"/>
    <property type="evidence" value="ECO:0007669"/>
    <property type="project" value="UniProtKB-KW"/>
</dbReference>
<dbReference type="GO" id="GO:0006310">
    <property type="term" value="P:DNA recombination"/>
    <property type="evidence" value="ECO:0007669"/>
    <property type="project" value="UniProtKB-KW"/>
</dbReference>
<dbReference type="Gene3D" id="3.30.160.720">
    <property type="match status" value="1"/>
</dbReference>
<dbReference type="CDD" id="cd00840">
    <property type="entry name" value="MPP_Mre11_N"/>
    <property type="match status" value="1"/>
</dbReference>
<dbReference type="NCBIfam" id="TIGR00619">
    <property type="entry name" value="sbcd"/>
    <property type="match status" value="1"/>
</dbReference>
<gene>
    <name evidence="7" type="primary">sbcD</name>
    <name evidence="10" type="ORF">MBAV_002681</name>
</gene>
<dbReference type="InterPro" id="IPR004593">
    <property type="entry name" value="SbcD"/>
</dbReference>
<dbReference type="Gene3D" id="3.60.21.10">
    <property type="match status" value="1"/>
</dbReference>
<dbReference type="PANTHER" id="PTHR30337:SF0">
    <property type="entry name" value="NUCLEASE SBCCD SUBUNIT D"/>
    <property type="match status" value="1"/>
</dbReference>
<feature type="domain" description="Calcineurin-like phosphoesterase" evidence="8">
    <location>
        <begin position="1"/>
        <end position="241"/>
    </location>
</feature>
<feature type="domain" description="Nuclease SbcCD subunit D C-terminal" evidence="9">
    <location>
        <begin position="292"/>
        <end position="387"/>
    </location>
</feature>
<reference evidence="10 11" key="1">
    <citation type="submission" date="2015-02" db="EMBL/GenBank/DDBJ databases">
        <title>Single-cell genomics of uncultivated deep-branching MTB reveals a conserved set of magnetosome genes.</title>
        <authorList>
            <person name="Kolinko S."/>
            <person name="Richter M."/>
            <person name="Glockner F.O."/>
            <person name="Brachmann A."/>
            <person name="Schuler D."/>
        </authorList>
    </citation>
    <scope>NUCLEOTIDE SEQUENCE [LARGE SCALE GENOMIC DNA]</scope>
    <source>
        <strain evidence="10">TM-1</strain>
    </source>
</reference>
<dbReference type="AlphaFoldDB" id="A0A0F3GSY9"/>
<organism evidence="10 11">
    <name type="scientific">Candidatus Magnetobacterium bavaricum</name>
    <dbReference type="NCBI Taxonomy" id="29290"/>
    <lineage>
        <taxon>Bacteria</taxon>
        <taxon>Pseudomonadati</taxon>
        <taxon>Nitrospirota</taxon>
        <taxon>Thermodesulfovibrionia</taxon>
        <taxon>Thermodesulfovibrionales</taxon>
        <taxon>Candidatus Magnetobacteriaceae</taxon>
        <taxon>Candidatus Magnetobacterium</taxon>
    </lineage>
</organism>
<evidence type="ECO:0000259" key="8">
    <source>
        <dbReference type="Pfam" id="PF00149"/>
    </source>
</evidence>
<accession>A0A0F3GSY9</accession>
<evidence type="ECO:0000256" key="3">
    <source>
        <dbReference type="ARBA" id="ARBA00013365"/>
    </source>
</evidence>
<dbReference type="InterPro" id="IPR026843">
    <property type="entry name" value="SbcD_C"/>
</dbReference>
<dbReference type="PATRIC" id="fig|29290.4.peg.3565"/>
<dbReference type="GO" id="GO:0008408">
    <property type="term" value="F:3'-5' exonuclease activity"/>
    <property type="evidence" value="ECO:0007669"/>
    <property type="project" value="InterPro"/>
</dbReference>
<dbReference type="PANTHER" id="PTHR30337">
    <property type="entry name" value="COMPONENT OF ATP-DEPENDENT DSDNA EXONUCLEASE"/>
    <property type="match status" value="1"/>
</dbReference>
<dbReference type="InterPro" id="IPR029052">
    <property type="entry name" value="Metallo-depent_PP-like"/>
</dbReference>
<keyword evidence="4 7" id="KW-0540">Nuclease</keyword>
<dbReference type="SUPFAM" id="SSF56300">
    <property type="entry name" value="Metallo-dependent phosphatases"/>
    <property type="match status" value="1"/>
</dbReference>
<keyword evidence="7" id="KW-0235">DNA replication</keyword>
<evidence type="ECO:0000256" key="4">
    <source>
        <dbReference type="ARBA" id="ARBA00022722"/>
    </source>
</evidence>
<keyword evidence="5 7" id="KW-0378">Hydrolase</keyword>
<name>A0A0F3GSY9_9BACT</name>
<dbReference type="EMBL" id="LACI01001151">
    <property type="protein sequence ID" value="KJU85120.1"/>
    <property type="molecule type" value="Genomic_DNA"/>
</dbReference>
<evidence type="ECO:0000313" key="11">
    <source>
        <dbReference type="Proteomes" id="UP000033423"/>
    </source>
</evidence>
<keyword evidence="7" id="KW-0255">Endonuclease</keyword>
<dbReference type="InterPro" id="IPR041796">
    <property type="entry name" value="Mre11_N"/>
</dbReference>
<evidence type="ECO:0000256" key="7">
    <source>
        <dbReference type="RuleBase" id="RU363069"/>
    </source>
</evidence>
<dbReference type="Proteomes" id="UP000033423">
    <property type="component" value="Unassembled WGS sequence"/>
</dbReference>
<protein>
    <recommendedName>
        <fullName evidence="3 7">Nuclease SbcCD subunit D</fullName>
    </recommendedName>
</protein>